<dbReference type="InterPro" id="IPR000299">
    <property type="entry name" value="FERM_domain"/>
</dbReference>
<dbReference type="SMART" id="SM00295">
    <property type="entry name" value="B41"/>
    <property type="match status" value="1"/>
</dbReference>
<dbReference type="InterPro" id="IPR014352">
    <property type="entry name" value="FERM/acyl-CoA-bd_prot_sf"/>
</dbReference>
<dbReference type="EMBL" id="RQTK01000203">
    <property type="protein sequence ID" value="RUS84496.1"/>
    <property type="molecule type" value="Genomic_DNA"/>
</dbReference>
<dbReference type="SUPFAM" id="SSF54236">
    <property type="entry name" value="Ubiquitin-like"/>
    <property type="match status" value="1"/>
</dbReference>
<dbReference type="SUPFAM" id="SSF47031">
    <property type="entry name" value="Second domain of FERM"/>
    <property type="match status" value="1"/>
</dbReference>
<dbReference type="PANTHER" id="PTHR13429">
    <property type="entry name" value="FERM DOMAIN (PROTEIN4.1-EZRIN-RADIXIN-MOESIN) FAMILY"/>
    <property type="match status" value="1"/>
</dbReference>
<feature type="domain" description="FERM" evidence="2">
    <location>
        <begin position="17"/>
        <end position="323"/>
    </location>
</feature>
<dbReference type="Proteomes" id="UP000271974">
    <property type="component" value="Unassembled WGS sequence"/>
</dbReference>
<evidence type="ECO:0000259" key="2">
    <source>
        <dbReference type="PROSITE" id="PS50057"/>
    </source>
</evidence>
<accession>A0A433TSL6</accession>
<dbReference type="GO" id="GO:0098592">
    <property type="term" value="C:cytoplasmic side of apical plasma membrane"/>
    <property type="evidence" value="ECO:0007669"/>
    <property type="project" value="TreeGrafter"/>
</dbReference>
<feature type="region of interest" description="Disordered" evidence="1">
    <location>
        <begin position="1190"/>
        <end position="1221"/>
    </location>
</feature>
<feature type="region of interest" description="Disordered" evidence="1">
    <location>
        <begin position="991"/>
        <end position="1023"/>
    </location>
</feature>
<name>A0A433TSL6_ELYCH</name>
<feature type="region of interest" description="Disordered" evidence="1">
    <location>
        <begin position="459"/>
        <end position="479"/>
    </location>
</feature>
<dbReference type="InterPro" id="IPR029071">
    <property type="entry name" value="Ubiquitin-like_domsf"/>
</dbReference>
<feature type="region of interest" description="Disordered" evidence="1">
    <location>
        <begin position="931"/>
        <end position="952"/>
    </location>
</feature>
<gene>
    <name evidence="3" type="ORF">EGW08_007735</name>
</gene>
<evidence type="ECO:0000313" key="3">
    <source>
        <dbReference type="EMBL" id="RUS84496.1"/>
    </source>
</evidence>
<sequence length="1299" mass="144989">MTAQPATAAAPSGKKRKLVNVHLLNGDEYVVNIDVKAKFQEVFNQVAGHLSIRETEYFGLAFKKDDEYHFILLDEKVHKLAPKQWKSGPGEGLDSQGKALINVWFRIQYYVDQVILLRERVTRHQYYLQLKENVVLFNHLYNEEKCLQLAAYALQADFGNFIPEKHESGYFNPALYFPYWMVERHGIEYLEKNVPTIHRDLHNMTRNDAELRYIRVASSPPGAHNLHLYTVRKRKSDKVANTWLAVCAKGVEVFEDDAGYKNHISTFLWKDIGKLYFDKKKFEIRSIQSAGGRRFMYYTDCDVKSKYLLNIARGTHMFQMAIQPKLMEIQHLDNEDQKRYRESNIYSDSRDRSHLQHSPSKSVSAAGSSCNQRYSLISDASSNTTSGIVSDRMAVSFDDGDDHSREIMIDGPSPSPSSGTPKQLRSKFQLLSSYKQSPQSNKTSPIQAPRSLELFKASDGKSNFSQELSPTSSNGSWRARHVSNPACLKGASSGPLPSPNTSSLEAGLYSALRRSGGRKGSFSKQYIHGSLLMSGDRNTSGDSAVSVSGIFSGTDKLAPLSLPPSDYQVPASAAGTPPPVAISSRRSSGGATNFSLTPPLSLGQFKKKTGRSPPSSLNFSPGMVVKDSTTEQYKSRTSPRATGHYSKPASSPRELNEKLSTLTSPRANIPEQYGSPRSKTLPHMQDRSETSKPQGSPRDIANLDVFKFQYTPRKYQTCSPGMAAKVQINKLPSNIPASKEGDSDQKEESLYTKKAVLPTSDPTLPMHVAQMQQQHLISQQLLVERQKTQHAQTFVHNHQHQHQHLPLSVQQYHTQHQQPEYVQHQQAYYHQQHHQAHSQAAHNEQSPRLAAEQYLLAHGLEAQTLHPHQMEPPAYQTAEPSILQDLSTKSEASANHGTDFVFSQEHYELLLQYQQSQVQSNAQHQLHLQQLMHQHQNKQDAQPALAQQESSPNEIRVEMQKTQVEQSQALDPKAVQEMEEDKENLFLPVENKEEKTKDMVPTDAEQNAARSRQHQPAPAKGNLHPELKHILGQSHAISLPLITALCNDSTLMQDSRSQSGSRSSYDTSTVRSTDSRLTRLSHDTDSRRWSSCCQAGTGAVTPDMKMSVSSGRPYSWHSEHFELDSQLSEAVDTVNLQLQEDIPVSTPPNPRAAVTNKHLNIMDVKGMKNHMGAGNGNTGAGFVSGYLLPPQKMIESDPGPSSPRRSCQGPGGTSWWDGPVPVAGLNDPQAASWADVIPYRLPIHQHMLAQGKRLLRNSGVGSNQHHQQMVPHRLNSGGHRDSDSSISHKQIMKENIGIA</sequence>
<organism evidence="3 4">
    <name type="scientific">Elysia chlorotica</name>
    <name type="common">Eastern emerald elysia</name>
    <name type="synonym">Sea slug</name>
    <dbReference type="NCBI Taxonomy" id="188477"/>
    <lineage>
        <taxon>Eukaryota</taxon>
        <taxon>Metazoa</taxon>
        <taxon>Spiralia</taxon>
        <taxon>Lophotrochozoa</taxon>
        <taxon>Mollusca</taxon>
        <taxon>Gastropoda</taxon>
        <taxon>Heterobranchia</taxon>
        <taxon>Euthyneura</taxon>
        <taxon>Panpulmonata</taxon>
        <taxon>Sacoglossa</taxon>
        <taxon>Placobranchoidea</taxon>
        <taxon>Plakobranchidae</taxon>
        <taxon>Elysia</taxon>
    </lineage>
</organism>
<dbReference type="PANTHER" id="PTHR13429:SF5">
    <property type="entry name" value="PROTEIN EXPANDED"/>
    <property type="match status" value="1"/>
</dbReference>
<comment type="caution">
    <text evidence="3">The sequence shown here is derived from an EMBL/GenBank/DDBJ whole genome shotgun (WGS) entry which is preliminary data.</text>
</comment>
<dbReference type="Pfam" id="PF09379">
    <property type="entry name" value="FERM_N"/>
    <property type="match status" value="1"/>
</dbReference>
<dbReference type="InterPro" id="IPR018979">
    <property type="entry name" value="FERM_N"/>
</dbReference>
<dbReference type="Gene3D" id="1.20.80.10">
    <property type="match status" value="1"/>
</dbReference>
<dbReference type="InterPro" id="IPR011993">
    <property type="entry name" value="PH-like_dom_sf"/>
</dbReference>
<evidence type="ECO:0000313" key="4">
    <source>
        <dbReference type="Proteomes" id="UP000271974"/>
    </source>
</evidence>
<dbReference type="SUPFAM" id="SSF50729">
    <property type="entry name" value="PH domain-like"/>
    <property type="match status" value="1"/>
</dbReference>
<dbReference type="GO" id="GO:0035332">
    <property type="term" value="P:positive regulation of hippo signaling"/>
    <property type="evidence" value="ECO:0007669"/>
    <property type="project" value="TreeGrafter"/>
</dbReference>
<feature type="compositionally biased region" description="Low complexity" evidence="1">
    <location>
        <begin position="358"/>
        <end position="367"/>
    </location>
</feature>
<feature type="region of interest" description="Disordered" evidence="1">
    <location>
        <begin position="1271"/>
        <end position="1299"/>
    </location>
</feature>
<reference evidence="3 4" key="1">
    <citation type="submission" date="2019-01" db="EMBL/GenBank/DDBJ databases">
        <title>A draft genome assembly of the solar-powered sea slug Elysia chlorotica.</title>
        <authorList>
            <person name="Cai H."/>
            <person name="Li Q."/>
            <person name="Fang X."/>
            <person name="Li J."/>
            <person name="Curtis N.E."/>
            <person name="Altenburger A."/>
            <person name="Shibata T."/>
            <person name="Feng M."/>
            <person name="Maeda T."/>
            <person name="Schwartz J.A."/>
            <person name="Shigenobu S."/>
            <person name="Lundholm N."/>
            <person name="Nishiyama T."/>
            <person name="Yang H."/>
            <person name="Hasebe M."/>
            <person name="Li S."/>
            <person name="Pierce S.K."/>
            <person name="Wang J."/>
        </authorList>
    </citation>
    <scope>NUCLEOTIDE SEQUENCE [LARGE SCALE GENOMIC DNA]</scope>
    <source>
        <strain evidence="3">EC2010</strain>
        <tissue evidence="3">Whole organism of an adult</tissue>
    </source>
</reference>
<dbReference type="InterPro" id="IPR018980">
    <property type="entry name" value="FERM_PH-like_C"/>
</dbReference>
<dbReference type="STRING" id="188477.A0A433TSL6"/>
<feature type="compositionally biased region" description="Basic and acidic residues" evidence="1">
    <location>
        <begin position="345"/>
        <end position="354"/>
    </location>
</feature>
<feature type="region of interest" description="Disordered" evidence="1">
    <location>
        <begin position="345"/>
        <end position="367"/>
    </location>
</feature>
<feature type="region of interest" description="Disordered" evidence="1">
    <location>
        <begin position="395"/>
        <end position="424"/>
    </location>
</feature>
<dbReference type="InterPro" id="IPR019748">
    <property type="entry name" value="FERM_central"/>
</dbReference>
<feature type="compositionally biased region" description="Low complexity" evidence="1">
    <location>
        <begin position="1053"/>
        <end position="1069"/>
    </location>
</feature>
<feature type="compositionally biased region" description="Polar residues" evidence="1">
    <location>
        <begin position="584"/>
        <end position="598"/>
    </location>
</feature>
<keyword evidence="4" id="KW-1185">Reference proteome</keyword>
<dbReference type="PROSITE" id="PS50057">
    <property type="entry name" value="FERM_3"/>
    <property type="match status" value="1"/>
</dbReference>
<dbReference type="InterPro" id="IPR019749">
    <property type="entry name" value="Band_41_domain"/>
</dbReference>
<dbReference type="Pfam" id="PF09380">
    <property type="entry name" value="FERM_C"/>
    <property type="match status" value="1"/>
</dbReference>
<dbReference type="Gene3D" id="3.10.20.90">
    <property type="entry name" value="Phosphatidylinositol 3-kinase Catalytic Subunit, Chain A, domain 1"/>
    <property type="match status" value="1"/>
</dbReference>
<dbReference type="CDD" id="cd14473">
    <property type="entry name" value="FERM_B-lobe"/>
    <property type="match status" value="1"/>
</dbReference>
<dbReference type="Pfam" id="PF00373">
    <property type="entry name" value="FERM_M"/>
    <property type="match status" value="1"/>
</dbReference>
<protein>
    <recommendedName>
        <fullName evidence="2">FERM domain-containing protein</fullName>
    </recommendedName>
</protein>
<feature type="compositionally biased region" description="Basic and acidic residues" evidence="1">
    <location>
        <begin position="991"/>
        <end position="1000"/>
    </location>
</feature>
<feature type="compositionally biased region" description="Polar residues" evidence="1">
    <location>
        <begin position="460"/>
        <end position="476"/>
    </location>
</feature>
<dbReference type="InterPro" id="IPR047145">
    <property type="entry name" value="FRMD6-like"/>
</dbReference>
<feature type="compositionally biased region" description="Polar residues" evidence="1">
    <location>
        <begin position="630"/>
        <end position="640"/>
    </location>
</feature>
<dbReference type="OrthoDB" id="5957665at2759"/>
<feature type="compositionally biased region" description="Basic and acidic residues" evidence="1">
    <location>
        <begin position="1073"/>
        <end position="1082"/>
    </location>
</feature>
<dbReference type="Gene3D" id="2.30.29.30">
    <property type="entry name" value="Pleckstrin-homology domain (PH domain)/Phosphotyrosine-binding domain (PTB)"/>
    <property type="match status" value="1"/>
</dbReference>
<dbReference type="CDD" id="cd17101">
    <property type="entry name" value="FERM_F1_PTPN13_like"/>
    <property type="match status" value="1"/>
</dbReference>
<dbReference type="SMART" id="SM01196">
    <property type="entry name" value="FERM_C"/>
    <property type="match status" value="1"/>
</dbReference>
<feature type="region of interest" description="Disordered" evidence="1">
    <location>
        <begin position="1053"/>
        <end position="1082"/>
    </location>
</feature>
<feature type="region of interest" description="Disordered" evidence="1">
    <location>
        <begin position="568"/>
        <end position="700"/>
    </location>
</feature>
<dbReference type="InterPro" id="IPR035963">
    <property type="entry name" value="FERM_2"/>
</dbReference>
<proteinExistence type="predicted"/>
<evidence type="ECO:0000256" key="1">
    <source>
        <dbReference type="SAM" id="MobiDB-lite"/>
    </source>
</evidence>